<protein>
    <recommendedName>
        <fullName evidence="6">B12-binding domain-containing protein</fullName>
    </recommendedName>
</protein>
<keyword evidence="5" id="KW-0411">Iron-sulfur</keyword>
<dbReference type="InterPro" id="IPR051198">
    <property type="entry name" value="BchE-like"/>
</dbReference>
<dbReference type="GO" id="GO:0031419">
    <property type="term" value="F:cobalamin binding"/>
    <property type="evidence" value="ECO:0007669"/>
    <property type="project" value="InterPro"/>
</dbReference>
<dbReference type="PANTHER" id="PTHR43409">
    <property type="entry name" value="ANAEROBIC MAGNESIUM-PROTOPORPHYRIN IX MONOMETHYL ESTER CYCLASE-RELATED"/>
    <property type="match status" value="1"/>
</dbReference>
<keyword evidence="3" id="KW-0479">Metal-binding</keyword>
<gene>
    <name evidence="7" type="ORF">METZ01_LOCUS487320</name>
</gene>
<sequence>MNTLFNPTADIKLNLGGKVLFVIPDNFQEDNVFPMGPGYLAAVLRDAQVEVETFCMDVNHYTNDELEAYLKNNSYDMVCLGYMGPRFKIGVEQSCKVIRKNIDNNCWFVIGGYGPSSCPEYMLKNTGADVLVIGEGEETILEVMMAKQGKGIVLSEIQSIAFMENDKFVQNERRKTIKYLNELPHPAWDLFPMEKYTSCLKFAAMSQGDRAFPIV</sequence>
<dbReference type="AlphaFoldDB" id="A0A383CQ32"/>
<dbReference type="PANTHER" id="PTHR43409:SF4">
    <property type="entry name" value="RADICAL SAM SUPERFAMILY PROTEIN"/>
    <property type="match status" value="1"/>
</dbReference>
<evidence type="ECO:0000256" key="1">
    <source>
        <dbReference type="ARBA" id="ARBA00001966"/>
    </source>
</evidence>
<evidence type="ECO:0000256" key="3">
    <source>
        <dbReference type="ARBA" id="ARBA00022723"/>
    </source>
</evidence>
<dbReference type="GO" id="GO:0046872">
    <property type="term" value="F:metal ion binding"/>
    <property type="evidence" value="ECO:0007669"/>
    <property type="project" value="UniProtKB-KW"/>
</dbReference>
<comment type="cofactor">
    <cofactor evidence="1">
        <name>[4Fe-4S] cluster</name>
        <dbReference type="ChEBI" id="CHEBI:49883"/>
    </cofactor>
</comment>
<evidence type="ECO:0000256" key="2">
    <source>
        <dbReference type="ARBA" id="ARBA00022691"/>
    </source>
</evidence>
<evidence type="ECO:0000313" key="7">
    <source>
        <dbReference type="EMBL" id="SVE34466.1"/>
    </source>
</evidence>
<feature type="domain" description="B12-binding" evidence="6">
    <location>
        <begin position="16"/>
        <end position="154"/>
    </location>
</feature>
<dbReference type="Gene3D" id="3.40.50.280">
    <property type="entry name" value="Cobalamin-binding domain"/>
    <property type="match status" value="1"/>
</dbReference>
<dbReference type="Pfam" id="PF02310">
    <property type="entry name" value="B12-binding"/>
    <property type="match status" value="1"/>
</dbReference>
<organism evidence="7">
    <name type="scientific">marine metagenome</name>
    <dbReference type="NCBI Taxonomy" id="408172"/>
    <lineage>
        <taxon>unclassified sequences</taxon>
        <taxon>metagenomes</taxon>
        <taxon>ecological metagenomes</taxon>
    </lineage>
</organism>
<dbReference type="PROSITE" id="PS51332">
    <property type="entry name" value="B12_BINDING"/>
    <property type="match status" value="1"/>
</dbReference>
<evidence type="ECO:0000256" key="5">
    <source>
        <dbReference type="ARBA" id="ARBA00023014"/>
    </source>
</evidence>
<proteinExistence type="predicted"/>
<name>A0A383CQ32_9ZZZZ</name>
<dbReference type="InterPro" id="IPR006158">
    <property type="entry name" value="Cobalamin-bd"/>
</dbReference>
<evidence type="ECO:0000256" key="4">
    <source>
        <dbReference type="ARBA" id="ARBA00023004"/>
    </source>
</evidence>
<reference evidence="7" key="1">
    <citation type="submission" date="2018-05" db="EMBL/GenBank/DDBJ databases">
        <authorList>
            <person name="Lanie J.A."/>
            <person name="Ng W.-L."/>
            <person name="Kazmierczak K.M."/>
            <person name="Andrzejewski T.M."/>
            <person name="Davidsen T.M."/>
            <person name="Wayne K.J."/>
            <person name="Tettelin H."/>
            <person name="Glass J.I."/>
            <person name="Rusch D."/>
            <person name="Podicherti R."/>
            <person name="Tsui H.-C.T."/>
            <person name="Winkler M.E."/>
        </authorList>
    </citation>
    <scope>NUCLEOTIDE SEQUENCE</scope>
</reference>
<feature type="non-terminal residue" evidence="7">
    <location>
        <position position="215"/>
    </location>
</feature>
<dbReference type="EMBL" id="UINC01210825">
    <property type="protein sequence ID" value="SVE34466.1"/>
    <property type="molecule type" value="Genomic_DNA"/>
</dbReference>
<evidence type="ECO:0000259" key="6">
    <source>
        <dbReference type="PROSITE" id="PS51332"/>
    </source>
</evidence>
<accession>A0A383CQ32</accession>
<keyword evidence="2" id="KW-0949">S-adenosyl-L-methionine</keyword>
<dbReference type="GO" id="GO:0051536">
    <property type="term" value="F:iron-sulfur cluster binding"/>
    <property type="evidence" value="ECO:0007669"/>
    <property type="project" value="UniProtKB-KW"/>
</dbReference>
<keyword evidence="4" id="KW-0408">Iron</keyword>